<dbReference type="RefSeq" id="WP_149404272.1">
    <property type="nucleotide sequence ID" value="NZ_BIXY01000113.1"/>
</dbReference>
<dbReference type="AlphaFoldDB" id="A0A5A5TK93"/>
<dbReference type="EMBL" id="BIXY01000113">
    <property type="protein sequence ID" value="GCF11443.1"/>
    <property type="molecule type" value="Genomic_DNA"/>
</dbReference>
<name>A0A5A5TK93_9CHLR</name>
<dbReference type="InterPro" id="IPR041916">
    <property type="entry name" value="Anti_sigma_zinc_sf"/>
</dbReference>
<dbReference type="OrthoDB" id="157881at2"/>
<dbReference type="Gene3D" id="1.10.10.1320">
    <property type="entry name" value="Anti-sigma factor, zinc-finger domain"/>
    <property type="match status" value="1"/>
</dbReference>
<proteinExistence type="predicted"/>
<evidence type="ECO:0000313" key="2">
    <source>
        <dbReference type="Proteomes" id="UP000322530"/>
    </source>
</evidence>
<reference evidence="1 2" key="1">
    <citation type="submission" date="2019-01" db="EMBL/GenBank/DDBJ databases">
        <title>Draft genome sequence of Dictyobacter sp. Uno17.</title>
        <authorList>
            <person name="Wang C.M."/>
            <person name="Zheng Y."/>
            <person name="Sakai Y."/>
            <person name="Abe K."/>
            <person name="Yokota A."/>
            <person name="Yabe S."/>
        </authorList>
    </citation>
    <scope>NUCLEOTIDE SEQUENCE [LARGE SCALE GENOMIC DNA]</scope>
    <source>
        <strain evidence="1 2">Uno17</strain>
    </source>
</reference>
<dbReference type="Proteomes" id="UP000322530">
    <property type="component" value="Unassembled WGS sequence"/>
</dbReference>
<evidence type="ECO:0008006" key="3">
    <source>
        <dbReference type="Google" id="ProtNLM"/>
    </source>
</evidence>
<gene>
    <name evidence="1" type="ORF">KDI_50070</name>
</gene>
<organism evidence="1 2">
    <name type="scientific">Dictyobacter arantiisoli</name>
    <dbReference type="NCBI Taxonomy" id="2014874"/>
    <lineage>
        <taxon>Bacteria</taxon>
        <taxon>Bacillati</taxon>
        <taxon>Chloroflexota</taxon>
        <taxon>Ktedonobacteria</taxon>
        <taxon>Ktedonobacterales</taxon>
        <taxon>Dictyobacteraceae</taxon>
        <taxon>Dictyobacter</taxon>
    </lineage>
</organism>
<protein>
    <recommendedName>
        <fullName evidence="3">Zinc-finger domain-containing protein</fullName>
    </recommendedName>
</protein>
<keyword evidence="2" id="KW-1185">Reference proteome</keyword>
<evidence type="ECO:0000313" key="1">
    <source>
        <dbReference type="EMBL" id="GCF11443.1"/>
    </source>
</evidence>
<accession>A0A5A5TK93</accession>
<comment type="caution">
    <text evidence="1">The sequence shown here is derived from an EMBL/GenBank/DDBJ whole genome shotgun (WGS) entry which is preliminary data.</text>
</comment>
<sequence>MMDCLCLVAPNDEELLRYVLDGEALPVQAGEHIARCLICQHRLASYTNMNTLLLGNIYRYQCPDSTTLSQYCVDILPIDDEITIRCHLEHCPLCAREVADARHFLADEPLDRDTALLASMKAPLSVSPSLSQADMITLSLQAGYESEQQIWLCGVLSQRNDLQACTSLVGISAEIYRATWSSEPLENPEHRSVAGEYSLAYDEAPLLSTRVDETGKLFFHAMHPGHYLLIIHLPETTLVIENLHIKQDETM</sequence>